<dbReference type="Proteomes" id="UP000092631">
    <property type="component" value="Chromosome"/>
</dbReference>
<evidence type="ECO:0000313" key="2">
    <source>
        <dbReference type="Proteomes" id="UP000092631"/>
    </source>
</evidence>
<name>A0A1V0QDB1_9BACE</name>
<keyword evidence="2" id="KW-1185">Reference proteome</keyword>
<dbReference type="EMBL" id="CP015401">
    <property type="protein sequence ID" value="ARE60526.1"/>
    <property type="molecule type" value="Genomic_DNA"/>
</dbReference>
<proteinExistence type="predicted"/>
<evidence type="ECO:0000313" key="1">
    <source>
        <dbReference type="EMBL" id="ARE60526.1"/>
    </source>
</evidence>
<reference evidence="2" key="1">
    <citation type="submission" date="2016-04" db="EMBL/GenBank/DDBJ databases">
        <title>Complete Genome Sequences of Twelve Strains of a Stable Defined Moderately Diverse Mouse Microbiota 2 (sDMDMm2).</title>
        <authorList>
            <person name="Uchimura Y."/>
            <person name="Wyss M."/>
            <person name="Brugiroux S."/>
            <person name="Limenitakis J.P."/>
            <person name="Stecher B."/>
            <person name="McCoy K.D."/>
            <person name="Macpherson A.J."/>
        </authorList>
    </citation>
    <scope>NUCLEOTIDE SEQUENCE [LARGE SCALE GENOMIC DNA]</scope>
    <source>
        <strain evidence="2">I48</strain>
    </source>
</reference>
<protein>
    <submittedName>
        <fullName evidence="1">Uncharacterized protein</fullName>
    </submittedName>
</protein>
<dbReference type="AlphaFoldDB" id="A0A1V0QDB1"/>
<organism evidence="1 2">
    <name type="scientific">Bacteroides caecimuris</name>
    <dbReference type="NCBI Taxonomy" id="1796613"/>
    <lineage>
        <taxon>Bacteria</taxon>
        <taxon>Pseudomonadati</taxon>
        <taxon>Bacteroidota</taxon>
        <taxon>Bacteroidia</taxon>
        <taxon>Bacteroidales</taxon>
        <taxon>Bacteroidaceae</taxon>
        <taxon>Bacteroides</taxon>
    </lineage>
</organism>
<sequence length="65" mass="7185">MKNKGGALCEGTTVRDSVLKPACKVSNFALKIDLWEKLNFTGRFSCHSSNCVPKEDSRLRSEPIA</sequence>
<gene>
    <name evidence="1" type="ORF">A4V03_20760</name>
</gene>
<dbReference type="KEGG" id="bcae:A4V03_20760"/>
<accession>A0A1V0QDB1</accession>